<dbReference type="OrthoDB" id="4727201at2"/>
<organism evidence="2 3">
    <name type="scientific">Corynebacterium phocae</name>
    <dbReference type="NCBI Taxonomy" id="161895"/>
    <lineage>
        <taxon>Bacteria</taxon>
        <taxon>Bacillati</taxon>
        <taxon>Actinomycetota</taxon>
        <taxon>Actinomycetes</taxon>
        <taxon>Mycobacteriales</taxon>
        <taxon>Corynebacteriaceae</taxon>
        <taxon>Corynebacterium</taxon>
    </lineage>
</organism>
<protein>
    <recommendedName>
        <fullName evidence="1">IrrE N-terminal-like domain-containing protein</fullName>
    </recommendedName>
</protein>
<dbReference type="InterPro" id="IPR010359">
    <property type="entry name" value="IrrE_HExxH"/>
</dbReference>
<sequence length="124" mass="13635">MIDDLIATAEARGYTVAWHRGGPKAAWLPHCHTITLRLGADEAHTLCALAHELGHAHYGDPPGHHGAQELRADRFAAQLLVSPSEYRTAELIYGAHPQLLATELGVTKHIIETWQQLHTNVWAA</sequence>
<proteinExistence type="predicted"/>
<dbReference type="KEGG" id="cpho:CPHO_08550"/>
<dbReference type="AlphaFoldDB" id="A0A1L7D4D3"/>
<name>A0A1L7D4D3_9CORY</name>
<accession>A0A1L7D4D3</accession>
<evidence type="ECO:0000313" key="2">
    <source>
        <dbReference type="EMBL" id="APT92927.1"/>
    </source>
</evidence>
<dbReference type="Pfam" id="PF06114">
    <property type="entry name" value="Peptidase_M78"/>
    <property type="match status" value="1"/>
</dbReference>
<evidence type="ECO:0000259" key="1">
    <source>
        <dbReference type="Pfam" id="PF06114"/>
    </source>
</evidence>
<dbReference type="Proteomes" id="UP000185491">
    <property type="component" value="Chromosome"/>
</dbReference>
<dbReference type="EMBL" id="CP009249">
    <property type="protein sequence ID" value="APT92927.1"/>
    <property type="molecule type" value="Genomic_DNA"/>
</dbReference>
<evidence type="ECO:0000313" key="3">
    <source>
        <dbReference type="Proteomes" id="UP000185491"/>
    </source>
</evidence>
<feature type="domain" description="IrrE N-terminal-like" evidence="1">
    <location>
        <begin position="36"/>
        <end position="111"/>
    </location>
</feature>
<reference evidence="2 3" key="1">
    <citation type="submission" date="2014-08" db="EMBL/GenBank/DDBJ databases">
        <title>Complete genome sequence of Corynebacterium phocae M408/89/1(T)(=DSM 44612(T)), isolated from the common seal (Phoca vitulina).</title>
        <authorList>
            <person name="Ruckert C."/>
            <person name="Albersmeier A."/>
            <person name="Winkler A."/>
            <person name="Kalinowski J."/>
        </authorList>
    </citation>
    <scope>NUCLEOTIDE SEQUENCE [LARGE SCALE GENOMIC DNA]</scope>
    <source>
        <strain evidence="2 3">M408/89/1</strain>
    </source>
</reference>
<dbReference type="RefSeq" id="WP_075734942.1">
    <property type="nucleotide sequence ID" value="NZ_CP009249.1"/>
</dbReference>
<keyword evidence="3" id="KW-1185">Reference proteome</keyword>
<gene>
    <name evidence="2" type="ORF">CPHO_08550</name>
</gene>